<evidence type="ECO:0000313" key="2">
    <source>
        <dbReference type="Proteomes" id="UP000183983"/>
    </source>
</evidence>
<dbReference type="Gene3D" id="3.40.50.300">
    <property type="entry name" value="P-loop containing nucleotide triphosphate hydrolases"/>
    <property type="match status" value="1"/>
</dbReference>
<dbReference type="SUPFAM" id="SSF52540">
    <property type="entry name" value="P-loop containing nucleoside triphosphate hydrolases"/>
    <property type="match status" value="1"/>
</dbReference>
<proteinExistence type="predicted"/>
<dbReference type="RefSeq" id="WP_073162569.1">
    <property type="nucleotide sequence ID" value="NZ_FRDA01000002.1"/>
</dbReference>
<name>A0A1M7KJ42_9PSED</name>
<dbReference type="EMBL" id="FRDA01000002">
    <property type="protein sequence ID" value="SHM65413.1"/>
    <property type="molecule type" value="Genomic_DNA"/>
</dbReference>
<gene>
    <name evidence="1" type="ORF">SAMN05216593_102178</name>
</gene>
<dbReference type="OrthoDB" id="7033655at2"/>
<sequence length="707" mass="78927">MSGGISAIKGFDYQAAVILELLLEHFRKHPEGRVRPEGLDDLDLYESKSAEGVTFVQIKKPTENVEGELTPSPWTLHKAARHLMGSAVDNLRNEKARQIWILGDESDFELKQLIAAGTQAPAQCPASFWLMVLLITRQSLEADGLPVEHLPKPNYKRLKAWTMTHNSDTFVNWLGEHISSIATQQGASKRLVNIHAQKLSTYASSIPHVLERITLRCGYGSEQQVNARVKNTLSSDLALSAEVVNSTLYLNLRAFINEISKKPRQCFSRDDFEAEVRCVWPHMSPIRVPPALSPHHITRADITHSLMSEPFTEVIGVSGSGKTHLATETYHLARQREPGREIYYIEVRPETSLRSVLAGVSFQLRRIGIREPFKVITRAVETEQERISQLAAALSVSSARILLLIDIADGTCGPSFKREISSFIKTLQPGAVSILFFSQESPLLLSNLERKSAHVATLNLRGFTYEEFSRLVSHYHADSQDWPLYRIFRRITAGRESGLFATLADTLARASTLGEMQMLAAQEPEKILPMAERIRFANISNRACSAAEKLICFALPFDHSDAIEIFPKEPVALAISEMLELGLLRTRGDGLLEMHEVVRAGLEENIPVDTRRCAHQTLATWYGSCGVVSAEVFHLDKANLTAMAQARAKQAFLKGLNWNELASFVLRRKLISAEEVITTFAQADKAMSAVSYCLTSCVRWITTMPML</sequence>
<dbReference type="InterPro" id="IPR027417">
    <property type="entry name" value="P-loop_NTPase"/>
</dbReference>
<protein>
    <submittedName>
        <fullName evidence="1">NACHT domain-containing protein</fullName>
    </submittedName>
</protein>
<accession>A0A1M7KJ42</accession>
<dbReference type="STRING" id="1190415.SAMN05216593_102178"/>
<reference evidence="1 2" key="1">
    <citation type="submission" date="2016-11" db="EMBL/GenBank/DDBJ databases">
        <authorList>
            <person name="Jaros S."/>
            <person name="Januszkiewicz K."/>
            <person name="Wedrychowicz H."/>
        </authorList>
    </citation>
    <scope>NUCLEOTIDE SEQUENCE [LARGE SCALE GENOMIC DNA]</scope>
    <source>
        <strain evidence="1 2">LMG 26898</strain>
    </source>
</reference>
<dbReference type="Proteomes" id="UP000183983">
    <property type="component" value="Unassembled WGS sequence"/>
</dbReference>
<organism evidence="1 2">
    <name type="scientific">Pseudomonas asturiensis</name>
    <dbReference type="NCBI Taxonomy" id="1190415"/>
    <lineage>
        <taxon>Bacteria</taxon>
        <taxon>Pseudomonadati</taxon>
        <taxon>Pseudomonadota</taxon>
        <taxon>Gammaproteobacteria</taxon>
        <taxon>Pseudomonadales</taxon>
        <taxon>Pseudomonadaceae</taxon>
        <taxon>Pseudomonas</taxon>
    </lineage>
</organism>
<dbReference type="AlphaFoldDB" id="A0A1M7KJ42"/>
<evidence type="ECO:0000313" key="1">
    <source>
        <dbReference type="EMBL" id="SHM65413.1"/>
    </source>
</evidence>